<dbReference type="OrthoDB" id="9764088at2"/>
<dbReference type="AlphaFoldDB" id="A0A1M6D0S2"/>
<dbReference type="RefSeq" id="WP_072985158.1">
    <property type="nucleotide sequence ID" value="NZ_FQZB01000004.1"/>
</dbReference>
<organism evidence="4 5">
    <name type="scientific">Clostridium cavendishii DSM 21758</name>
    <dbReference type="NCBI Taxonomy" id="1121302"/>
    <lineage>
        <taxon>Bacteria</taxon>
        <taxon>Bacillati</taxon>
        <taxon>Bacillota</taxon>
        <taxon>Clostridia</taxon>
        <taxon>Eubacteriales</taxon>
        <taxon>Clostridiaceae</taxon>
        <taxon>Clostridium</taxon>
    </lineage>
</organism>
<feature type="compositionally biased region" description="Basic and acidic residues" evidence="1">
    <location>
        <begin position="294"/>
        <end position="316"/>
    </location>
</feature>
<evidence type="ECO:0000256" key="3">
    <source>
        <dbReference type="SAM" id="SignalP"/>
    </source>
</evidence>
<keyword evidence="2" id="KW-0812">Transmembrane</keyword>
<feature type="transmembrane region" description="Helical" evidence="2">
    <location>
        <begin position="524"/>
        <end position="542"/>
    </location>
</feature>
<proteinExistence type="predicted"/>
<feature type="region of interest" description="Disordered" evidence="1">
    <location>
        <begin position="294"/>
        <end position="318"/>
    </location>
</feature>
<keyword evidence="5" id="KW-1185">Reference proteome</keyword>
<name>A0A1M6D0S2_9CLOT</name>
<dbReference type="Proteomes" id="UP000184310">
    <property type="component" value="Unassembled WGS sequence"/>
</dbReference>
<dbReference type="EMBL" id="FQZB01000004">
    <property type="protein sequence ID" value="SHI66915.1"/>
    <property type="molecule type" value="Genomic_DNA"/>
</dbReference>
<protein>
    <submittedName>
        <fullName evidence="4">LPXTG-motif cell wall anchor domain-containing protein</fullName>
    </submittedName>
</protein>
<accession>A0A1M6D0S2</accession>
<gene>
    <name evidence="4" type="ORF">SAMN02745163_00606</name>
</gene>
<feature type="chain" id="PRO_5013382347" evidence="3">
    <location>
        <begin position="30"/>
        <end position="548"/>
    </location>
</feature>
<evidence type="ECO:0000313" key="5">
    <source>
        <dbReference type="Proteomes" id="UP000184310"/>
    </source>
</evidence>
<sequence>MKKLKRILSLGMAYLFTVTLLPANLVAHAEGSVPKYLETQEGYLRHMYQYKDISVVEKSDKVHENVVSVIKAGKEISKYDNTYFDAKDNEIDLIKIREGNEKVLNLDNNQFSDDTSNFQISIEKNSVYTEYIEESRPVFSFKPTEEGEQYTIVPSDNFNNAVAYKEFYYAGYDVNNDTYILQSNIHKDKKSNVSLDLYKIKGDKLVFEKNLATKEFNDNRAAQHIGVYKDKNGVIWKVQDGYVSKFENNSFKEVYQVDKKMTELSVYDENHMIVSSWAFTDDYMTGQYTIINRDENQNNNDNKPEVKPEIKPEVKPVDSNGNQTIVIDKLQNKDDVNKIEVKFDEKTKEATLELQDINAIKEGKGSIVADLGTTTVNLPFEAIDKSLLVDGAKVLLRAKVEENSDITSKLKGVKKVYNFDLIVKNGDKETSIHQFKNGQAEVTINVSDADLEGLNRDRLAVFYYNEETKAFEIMETKVEGNKITFKTPHFSKYVIAERQDGDSKLPQSKVTESKMPVTGSNINTTNVLLGALVLIVLGGVLLRRRHHA</sequence>
<dbReference type="NCBIfam" id="TIGR01167">
    <property type="entry name" value="LPXTG_anchor"/>
    <property type="match status" value="1"/>
</dbReference>
<evidence type="ECO:0000313" key="4">
    <source>
        <dbReference type="EMBL" id="SHI66915.1"/>
    </source>
</evidence>
<reference evidence="4 5" key="1">
    <citation type="submission" date="2016-11" db="EMBL/GenBank/DDBJ databases">
        <authorList>
            <person name="Jaros S."/>
            <person name="Januszkiewicz K."/>
            <person name="Wedrychowicz H."/>
        </authorList>
    </citation>
    <scope>NUCLEOTIDE SEQUENCE [LARGE SCALE GENOMIC DNA]</scope>
    <source>
        <strain evidence="4 5">DSM 21758</strain>
    </source>
</reference>
<keyword evidence="2" id="KW-1133">Transmembrane helix</keyword>
<keyword evidence="2" id="KW-0472">Membrane</keyword>
<evidence type="ECO:0000256" key="2">
    <source>
        <dbReference type="SAM" id="Phobius"/>
    </source>
</evidence>
<feature type="signal peptide" evidence="3">
    <location>
        <begin position="1"/>
        <end position="29"/>
    </location>
</feature>
<keyword evidence="3" id="KW-0732">Signal</keyword>
<evidence type="ECO:0000256" key="1">
    <source>
        <dbReference type="SAM" id="MobiDB-lite"/>
    </source>
</evidence>